<sequence length="72" mass="8301">MTKFGHLRTFHAFPACLGEKHRHLRIVCAFPACLGEKQSSVLFSLISLYLPQRTVVIFAKRWVCIIVREEEA</sequence>
<keyword evidence="2" id="KW-1185">Reference proteome</keyword>
<dbReference type="Proteomes" id="UP000024635">
    <property type="component" value="Unassembled WGS sequence"/>
</dbReference>
<reference evidence="2" key="1">
    <citation type="journal article" date="2015" name="Nat. Genet.">
        <title>The genome and transcriptome of the zoonotic hookworm Ancylostoma ceylanicum identify infection-specific gene families.</title>
        <authorList>
            <person name="Schwarz E.M."/>
            <person name="Hu Y."/>
            <person name="Antoshechkin I."/>
            <person name="Miller M.M."/>
            <person name="Sternberg P.W."/>
            <person name="Aroian R.V."/>
        </authorList>
    </citation>
    <scope>NUCLEOTIDE SEQUENCE</scope>
    <source>
        <strain evidence="2">HY135</strain>
    </source>
</reference>
<accession>A0A016S0L0</accession>
<dbReference type="AlphaFoldDB" id="A0A016S0L0"/>
<protein>
    <submittedName>
        <fullName evidence="1">Uncharacterized protein</fullName>
    </submittedName>
</protein>
<organism evidence="1 2">
    <name type="scientific">Ancylostoma ceylanicum</name>
    <dbReference type="NCBI Taxonomy" id="53326"/>
    <lineage>
        <taxon>Eukaryota</taxon>
        <taxon>Metazoa</taxon>
        <taxon>Ecdysozoa</taxon>
        <taxon>Nematoda</taxon>
        <taxon>Chromadorea</taxon>
        <taxon>Rhabditida</taxon>
        <taxon>Rhabditina</taxon>
        <taxon>Rhabditomorpha</taxon>
        <taxon>Strongyloidea</taxon>
        <taxon>Ancylostomatidae</taxon>
        <taxon>Ancylostomatinae</taxon>
        <taxon>Ancylostoma</taxon>
    </lineage>
</organism>
<evidence type="ECO:0000313" key="2">
    <source>
        <dbReference type="Proteomes" id="UP000024635"/>
    </source>
</evidence>
<gene>
    <name evidence="1" type="primary">Acey_s0322.g2439</name>
    <name evidence="1" type="ORF">Y032_0322g2439</name>
</gene>
<dbReference type="EMBL" id="JARK01001658">
    <property type="protein sequence ID" value="EYB84143.1"/>
    <property type="molecule type" value="Genomic_DNA"/>
</dbReference>
<comment type="caution">
    <text evidence="1">The sequence shown here is derived from an EMBL/GenBank/DDBJ whole genome shotgun (WGS) entry which is preliminary data.</text>
</comment>
<name>A0A016S0L0_9BILA</name>
<evidence type="ECO:0000313" key="1">
    <source>
        <dbReference type="EMBL" id="EYB84143.1"/>
    </source>
</evidence>
<proteinExistence type="predicted"/>